<dbReference type="InterPro" id="IPR002935">
    <property type="entry name" value="SAM_O-MeTrfase"/>
</dbReference>
<proteinExistence type="predicted"/>
<accession>A0A1E3L9Q0</accession>
<dbReference type="RefSeq" id="WP_069325682.1">
    <property type="nucleotide sequence ID" value="NZ_MDER01000002.1"/>
</dbReference>
<evidence type="ECO:0000313" key="4">
    <source>
        <dbReference type="EMBL" id="ODP30476.1"/>
    </source>
</evidence>
<organism evidence="4 5">
    <name type="scientific">Paenibacillus nuruki</name>
    <dbReference type="NCBI Taxonomy" id="1886670"/>
    <lineage>
        <taxon>Bacteria</taxon>
        <taxon>Bacillati</taxon>
        <taxon>Bacillota</taxon>
        <taxon>Bacilli</taxon>
        <taxon>Bacillales</taxon>
        <taxon>Paenibacillaceae</taxon>
        <taxon>Paenibacillus</taxon>
    </lineage>
</organism>
<dbReference type="EC" id="2.1.1.104" evidence="4"/>
<dbReference type="STRING" id="1886670.PTI45_00197"/>
<evidence type="ECO:0000313" key="5">
    <source>
        <dbReference type="Proteomes" id="UP000094578"/>
    </source>
</evidence>
<dbReference type="Gene3D" id="3.40.50.150">
    <property type="entry name" value="Vaccinia Virus protein VP39"/>
    <property type="match status" value="1"/>
</dbReference>
<dbReference type="GO" id="GO:0032259">
    <property type="term" value="P:methylation"/>
    <property type="evidence" value="ECO:0007669"/>
    <property type="project" value="UniProtKB-KW"/>
</dbReference>
<dbReference type="InterPro" id="IPR050362">
    <property type="entry name" value="Cation-dep_OMT"/>
</dbReference>
<reference evidence="4 5" key="1">
    <citation type="submission" date="2016-08" db="EMBL/GenBank/DDBJ databases">
        <title>Genome sequencing of Paenibacillus sp. TI45-13ar, isolated from Korean traditional nuruk.</title>
        <authorList>
            <person name="Kim S.-J."/>
        </authorList>
    </citation>
    <scope>NUCLEOTIDE SEQUENCE [LARGE SCALE GENOMIC DNA]</scope>
    <source>
        <strain evidence="4 5">TI45-13ar</strain>
    </source>
</reference>
<dbReference type="PROSITE" id="PS51682">
    <property type="entry name" value="SAM_OMT_I"/>
    <property type="match status" value="1"/>
</dbReference>
<dbReference type="EMBL" id="MDER01000002">
    <property type="protein sequence ID" value="ODP30476.1"/>
    <property type="molecule type" value="Genomic_DNA"/>
</dbReference>
<dbReference type="InterPro" id="IPR029063">
    <property type="entry name" value="SAM-dependent_MTases_sf"/>
</dbReference>
<dbReference type="PANTHER" id="PTHR10509:SF14">
    <property type="entry name" value="CAFFEOYL-COA O-METHYLTRANSFERASE 3-RELATED"/>
    <property type="match status" value="1"/>
</dbReference>
<keyword evidence="1 4" id="KW-0489">Methyltransferase</keyword>
<dbReference type="GO" id="GO:0042409">
    <property type="term" value="F:caffeoyl-CoA O-methyltransferase activity"/>
    <property type="evidence" value="ECO:0007669"/>
    <property type="project" value="UniProtKB-EC"/>
</dbReference>
<dbReference type="SUPFAM" id="SSF53335">
    <property type="entry name" value="S-adenosyl-L-methionine-dependent methyltransferases"/>
    <property type="match status" value="1"/>
</dbReference>
<name>A0A1E3L9Q0_9BACL</name>
<dbReference type="Pfam" id="PF01596">
    <property type="entry name" value="Methyltransf_3"/>
    <property type="match status" value="1"/>
</dbReference>
<dbReference type="CDD" id="cd02440">
    <property type="entry name" value="AdoMet_MTases"/>
    <property type="match status" value="1"/>
</dbReference>
<dbReference type="Proteomes" id="UP000094578">
    <property type="component" value="Unassembled WGS sequence"/>
</dbReference>
<sequence>MSDIQVWSQMDHYIEENLIPKDAILEQVLINNQQASLPEYDVSPAQGKLLQLIVMMNKAKRILEIGTLGGYSTIWMARALPVDGRLITLEYDPHHAKVAGQNIKLAGLEDKVDIRIGDASEQLGQMEAEQIEAFDMIFIDADKNNNARYLQYALQMSHPGTVIIGDNVVREGAILDQHSNDGRVQGIRQFYELLAEDPRITATSIQTVGSKGYDGFAIGIVI</sequence>
<dbReference type="AlphaFoldDB" id="A0A1E3L9Q0"/>
<dbReference type="PANTHER" id="PTHR10509">
    <property type="entry name" value="O-METHYLTRANSFERASE-RELATED"/>
    <property type="match status" value="1"/>
</dbReference>
<gene>
    <name evidence="4" type="ORF">PTI45_00197</name>
</gene>
<protein>
    <submittedName>
        <fullName evidence="4">Caffeoyl-CoA O-methyltransferase</fullName>
        <ecNumber evidence="4">2.1.1.104</ecNumber>
    </submittedName>
</protein>
<comment type="caution">
    <text evidence="4">The sequence shown here is derived from an EMBL/GenBank/DDBJ whole genome shotgun (WGS) entry which is preliminary data.</text>
</comment>
<evidence type="ECO:0000256" key="1">
    <source>
        <dbReference type="ARBA" id="ARBA00022603"/>
    </source>
</evidence>
<evidence type="ECO:0000256" key="3">
    <source>
        <dbReference type="ARBA" id="ARBA00022691"/>
    </source>
</evidence>
<keyword evidence="3" id="KW-0949">S-adenosyl-L-methionine</keyword>
<keyword evidence="2 4" id="KW-0808">Transferase</keyword>
<keyword evidence="5" id="KW-1185">Reference proteome</keyword>
<dbReference type="PATRIC" id="fig|1886670.3.peg.198"/>
<evidence type="ECO:0000256" key="2">
    <source>
        <dbReference type="ARBA" id="ARBA00022679"/>
    </source>
</evidence>